<evidence type="ECO:0000313" key="6">
    <source>
        <dbReference type="Proteomes" id="UP000070371"/>
    </source>
</evidence>
<comment type="similarity">
    <text evidence="2">Belongs to the bacterial solute-binding protein 5 family.</text>
</comment>
<evidence type="ECO:0000256" key="3">
    <source>
        <dbReference type="ARBA" id="ARBA00022729"/>
    </source>
</evidence>
<dbReference type="InterPro" id="IPR030678">
    <property type="entry name" value="Peptide/Ni-bd"/>
</dbReference>
<name>A0A126UZ25_9RHOB</name>
<gene>
    <name evidence="5" type="ORF">RC74_08645</name>
</gene>
<keyword evidence="3" id="KW-0732">Signal</keyword>
<protein>
    <submittedName>
        <fullName evidence="5">Peptide ABC transporter substrate-binding protein</fullName>
    </submittedName>
</protein>
<dbReference type="SUPFAM" id="SSF53850">
    <property type="entry name" value="Periplasmic binding protein-like II"/>
    <property type="match status" value="1"/>
</dbReference>
<sequence length="643" mass="71701">MSQSFGSAQAVNQAHVNLRNSRVRFPNLAMLGLAVSVLFCSTLAGRAEQEVIQSHGISTFGNLNYDADFENLSYVNPEAPKGGEMSLAIVGSFDSMNPFSRKGDPGALATIMYESLLSGVSDQIGSSYGLLAETIEYPVDKSWVIFHMRPEATFSDGSPVTAKDVEFTYELFLKEGLTSYRAVLSQQVESAEIIDDHTIKFNFKPDAVKREIIQAVGGLPIFQSSWFAETGAILDETRLATALGSGPYMRGETEVGRRLTFVRNPEYWGRDLPINIGRSNFDTIRIEYFGDDTAAFEALKSGVVHFRVENSSKTWATGYNFPAIEDGTVIQETVFDGTIASGQAFVFNQRGERAERFGDIRVREALGLMFNFEWSNETLFYGLYERVDSLWENSDLEATGLPEGEELVLLESIRDKLRPEIFTEPAVMAPVSGQRRLDRKNLRKASGLLDDAGWIVGDDGLRRNAAGDTLDVEFLERSPAFDRVISPYVENLLALGVNAKLNRVDPAQFSERRQSFDYDVITAHEGGGNEPGDELLQQFGSETALESIFNPAGISSPAIDALIDVIRNAETLEELHVATRALDRVLRAEKYLVPQWYKDVHTFAYFDFYRHPEEIAPFDSGYLDYWWVDAERYDALKASGAIK</sequence>
<comment type="subcellular location">
    <subcellularLocation>
        <location evidence="1">Periplasm</location>
    </subcellularLocation>
</comment>
<dbReference type="GO" id="GO:0042884">
    <property type="term" value="P:microcin transport"/>
    <property type="evidence" value="ECO:0007669"/>
    <property type="project" value="TreeGrafter"/>
</dbReference>
<dbReference type="OrthoDB" id="9803988at2"/>
<dbReference type="Pfam" id="PF00496">
    <property type="entry name" value="SBP_bac_5"/>
    <property type="match status" value="1"/>
</dbReference>
<dbReference type="InterPro" id="IPR039424">
    <property type="entry name" value="SBP_5"/>
</dbReference>
<dbReference type="CDD" id="cd08497">
    <property type="entry name" value="MbnE-like"/>
    <property type="match status" value="1"/>
</dbReference>
<dbReference type="PANTHER" id="PTHR30290:SF64">
    <property type="entry name" value="ABC TRANSPORTER PERIPLASMIC BINDING PROTEIN"/>
    <property type="match status" value="1"/>
</dbReference>
<dbReference type="Gene3D" id="3.10.105.10">
    <property type="entry name" value="Dipeptide-binding Protein, Domain 3"/>
    <property type="match status" value="1"/>
</dbReference>
<evidence type="ECO:0000256" key="1">
    <source>
        <dbReference type="ARBA" id="ARBA00004418"/>
    </source>
</evidence>
<dbReference type="Proteomes" id="UP000070371">
    <property type="component" value="Chromosome"/>
</dbReference>
<dbReference type="PANTHER" id="PTHR30290">
    <property type="entry name" value="PERIPLASMIC BINDING COMPONENT OF ABC TRANSPORTER"/>
    <property type="match status" value="1"/>
</dbReference>
<feature type="domain" description="Solute-binding protein family 5" evidence="4">
    <location>
        <begin position="129"/>
        <end position="543"/>
    </location>
</feature>
<proteinExistence type="inferred from homology"/>
<accession>A0A126UZ25</accession>
<dbReference type="GO" id="GO:0043190">
    <property type="term" value="C:ATP-binding cassette (ABC) transporter complex"/>
    <property type="evidence" value="ECO:0007669"/>
    <property type="project" value="InterPro"/>
</dbReference>
<dbReference type="Gene3D" id="3.40.190.10">
    <property type="entry name" value="Periplasmic binding protein-like II"/>
    <property type="match status" value="1"/>
</dbReference>
<reference evidence="5 6" key="1">
    <citation type="submission" date="2016-02" db="EMBL/GenBank/DDBJ databases">
        <title>Complete genome sequence of Halocynthiibacter arcticus PAMC 20958t from arctic marine sediment.</title>
        <authorList>
            <person name="Lee Y.M."/>
            <person name="Baek K."/>
            <person name="Lee H.K."/>
            <person name="Shin S.C."/>
        </authorList>
    </citation>
    <scope>NUCLEOTIDE SEQUENCE [LARGE SCALE GENOMIC DNA]</scope>
    <source>
        <strain evidence="5">PAMC 20958</strain>
    </source>
</reference>
<evidence type="ECO:0000313" key="5">
    <source>
        <dbReference type="EMBL" id="AML51311.1"/>
    </source>
</evidence>
<dbReference type="GO" id="GO:1904680">
    <property type="term" value="F:peptide transmembrane transporter activity"/>
    <property type="evidence" value="ECO:0007669"/>
    <property type="project" value="TreeGrafter"/>
</dbReference>
<dbReference type="STRING" id="1579316.RC74_08645"/>
<dbReference type="AlphaFoldDB" id="A0A126UZ25"/>
<evidence type="ECO:0000256" key="2">
    <source>
        <dbReference type="ARBA" id="ARBA00005695"/>
    </source>
</evidence>
<dbReference type="GO" id="GO:0015833">
    <property type="term" value="P:peptide transport"/>
    <property type="evidence" value="ECO:0007669"/>
    <property type="project" value="TreeGrafter"/>
</dbReference>
<evidence type="ECO:0000259" key="4">
    <source>
        <dbReference type="Pfam" id="PF00496"/>
    </source>
</evidence>
<dbReference type="RefSeq" id="WP_039001885.1">
    <property type="nucleotide sequence ID" value="NZ_CP014327.1"/>
</dbReference>
<dbReference type="PIRSF" id="PIRSF002741">
    <property type="entry name" value="MppA"/>
    <property type="match status" value="1"/>
</dbReference>
<organism evidence="5 6">
    <name type="scientific">Falsihalocynthiibacter arcticus</name>
    <dbReference type="NCBI Taxonomy" id="1579316"/>
    <lineage>
        <taxon>Bacteria</taxon>
        <taxon>Pseudomonadati</taxon>
        <taxon>Pseudomonadota</taxon>
        <taxon>Alphaproteobacteria</taxon>
        <taxon>Rhodobacterales</taxon>
        <taxon>Roseobacteraceae</taxon>
        <taxon>Falsihalocynthiibacter</taxon>
    </lineage>
</organism>
<dbReference type="EMBL" id="CP014327">
    <property type="protein sequence ID" value="AML51311.1"/>
    <property type="molecule type" value="Genomic_DNA"/>
</dbReference>
<keyword evidence="6" id="KW-1185">Reference proteome</keyword>
<dbReference type="GO" id="GO:0030288">
    <property type="term" value="C:outer membrane-bounded periplasmic space"/>
    <property type="evidence" value="ECO:0007669"/>
    <property type="project" value="TreeGrafter"/>
</dbReference>
<dbReference type="KEGG" id="hat:RC74_08645"/>
<dbReference type="InterPro" id="IPR000914">
    <property type="entry name" value="SBP_5_dom"/>
</dbReference>